<dbReference type="PANTHER" id="PTHR34978">
    <property type="entry name" value="POSSIBLE SENSOR-TRANSDUCER PROTEIN BLAR"/>
    <property type="match status" value="1"/>
</dbReference>
<protein>
    <submittedName>
        <fullName evidence="4">M56 family metallopeptidase</fullName>
    </submittedName>
</protein>
<evidence type="ECO:0000313" key="5">
    <source>
        <dbReference type="Proteomes" id="UP001595826"/>
    </source>
</evidence>
<comment type="caution">
    <text evidence="4">The sequence shown here is derived from an EMBL/GenBank/DDBJ whole genome shotgun (WGS) entry which is preliminary data.</text>
</comment>
<keyword evidence="2" id="KW-0472">Membrane</keyword>
<reference evidence="5" key="1">
    <citation type="journal article" date="2019" name="Int. J. Syst. Evol. Microbiol.">
        <title>The Global Catalogue of Microorganisms (GCM) 10K type strain sequencing project: providing services to taxonomists for standard genome sequencing and annotation.</title>
        <authorList>
            <consortium name="The Broad Institute Genomics Platform"/>
            <consortium name="The Broad Institute Genome Sequencing Center for Infectious Disease"/>
            <person name="Wu L."/>
            <person name="Ma J."/>
        </authorList>
    </citation>
    <scope>NUCLEOTIDE SEQUENCE [LARGE SCALE GENOMIC DNA]</scope>
    <source>
        <strain evidence="5">CECT 8655</strain>
    </source>
</reference>
<feature type="transmembrane region" description="Helical" evidence="2">
    <location>
        <begin position="6"/>
        <end position="22"/>
    </location>
</feature>
<proteinExistence type="predicted"/>
<dbReference type="Proteomes" id="UP001595826">
    <property type="component" value="Unassembled WGS sequence"/>
</dbReference>
<dbReference type="RefSeq" id="WP_377408759.1">
    <property type="nucleotide sequence ID" value="NZ_JBHSCY010000001.1"/>
</dbReference>
<evidence type="ECO:0000313" key="4">
    <source>
        <dbReference type="EMBL" id="MFC4268346.1"/>
    </source>
</evidence>
<feature type="transmembrane region" description="Helical" evidence="2">
    <location>
        <begin position="34"/>
        <end position="53"/>
    </location>
</feature>
<keyword evidence="5" id="KW-1185">Reference proteome</keyword>
<feature type="transmembrane region" description="Helical" evidence="2">
    <location>
        <begin position="87"/>
        <end position="108"/>
    </location>
</feature>
<name>A0ABV8R7X7_9FLAO</name>
<dbReference type="PANTHER" id="PTHR34978:SF3">
    <property type="entry name" value="SLR0241 PROTEIN"/>
    <property type="match status" value="1"/>
</dbReference>
<gene>
    <name evidence="4" type="ORF">ACFOWD_05455</name>
</gene>
<organism evidence="4 5">
    <name type="scientific">Polaribacter marinivivus</name>
    <dbReference type="NCBI Taxonomy" id="1524260"/>
    <lineage>
        <taxon>Bacteria</taxon>
        <taxon>Pseudomonadati</taxon>
        <taxon>Bacteroidota</taxon>
        <taxon>Flavobacteriia</taxon>
        <taxon>Flavobacteriales</taxon>
        <taxon>Flavobacteriaceae</taxon>
    </lineage>
</organism>
<dbReference type="EMBL" id="JBHSCY010000001">
    <property type="protein sequence ID" value="MFC4268346.1"/>
    <property type="molecule type" value="Genomic_DNA"/>
</dbReference>
<feature type="region of interest" description="Disordered" evidence="1">
    <location>
        <begin position="621"/>
        <end position="644"/>
    </location>
</feature>
<dbReference type="InterPro" id="IPR008756">
    <property type="entry name" value="Peptidase_M56"/>
</dbReference>
<feature type="region of interest" description="Disordered" evidence="1">
    <location>
        <begin position="349"/>
        <end position="369"/>
    </location>
</feature>
<feature type="domain" description="Peptidase M56" evidence="3">
    <location>
        <begin position="140"/>
        <end position="245"/>
    </location>
</feature>
<evidence type="ECO:0000259" key="3">
    <source>
        <dbReference type="Pfam" id="PF05569"/>
    </source>
</evidence>
<evidence type="ECO:0000256" key="2">
    <source>
        <dbReference type="SAM" id="Phobius"/>
    </source>
</evidence>
<accession>A0ABV8R7X7</accession>
<dbReference type="InterPro" id="IPR052173">
    <property type="entry name" value="Beta-lactam_resp_regulator"/>
</dbReference>
<dbReference type="Pfam" id="PF05569">
    <property type="entry name" value="Peptidase_M56"/>
    <property type="match status" value="1"/>
</dbReference>
<dbReference type="CDD" id="cd07341">
    <property type="entry name" value="M56_BlaR1_MecR1_like"/>
    <property type="match status" value="1"/>
</dbReference>
<sequence length="740" mass="87099">MISYLLKSAACLALILFFYHLILEKEKMHHFNRFYLLIGVVFSFVIPFATITIDVEPIVIQATESTYLPVLENNKNAVIIEQNNIDYLSIIIGIYAFVSLLFLIRFGINLYKIIRKIYINKKINYQKAVLVLVDDKILPHTFWNYIFINKEAYFNEKVEQELFTHELTHATQKHTLDVLLIEILQIIFWINPLFIFLKKAIQLNHEYLADETVITKHKNTFQYQHLLINKASWKNDYYLASNLNYLVTKKRLKMMTIQSSPTKILLKKLAVIPLLAGFFFLFAERVEAQEVIVEEKEIPIETITEKIADNQLDYSNNKLYKEYIYSKGRYTFKNKNGKSITKKYNELSEEEKKGLVPPPPLKTKKKTPTSKLIEDLKNSEKYAIWIDGKVAKNSDLNKYNNLDFSHYFVSFVHKNARSKRFPQEYQASLETKQYFKSKNQKRVNDFLKYLKEKHGIEEVEEEVIEVKEQKKKYNTPSSRGSKQSINDLNFTKAKILETSIYTDIKLYKSKNKQYEELRIKKPHFIKSDTERQQKLNNLFSELGSLYFRLSKENKSKVKRPIHPQEPYVRLMKNDVVFYKLRKDLTEEDKLLFPPPPVPMNASEEEKQKAKMEFENWKKRTGNTLNEIPPAPKKSKKPKKEIIKSKNVKSALKVKDTIPEKKVKPKITFNSSKTLKEESFVNALKNLTEEEKKKNRENVSYFLDGKKITYKQLSNVETNKIKSINIRKLKDGSKIVEAKSK</sequence>
<evidence type="ECO:0000256" key="1">
    <source>
        <dbReference type="SAM" id="MobiDB-lite"/>
    </source>
</evidence>
<keyword evidence="2" id="KW-1133">Transmembrane helix</keyword>
<keyword evidence="2" id="KW-0812">Transmembrane</keyword>